<reference evidence="2 3" key="1">
    <citation type="journal article" date="2019" name="Environ. Microbiol.">
        <title>At the nexus of three kingdoms: the genome of the mycorrhizal fungus Gigaspora margarita provides insights into plant, endobacterial and fungal interactions.</title>
        <authorList>
            <person name="Venice F."/>
            <person name="Ghignone S."/>
            <person name="Salvioli di Fossalunga A."/>
            <person name="Amselem J."/>
            <person name="Novero M."/>
            <person name="Xianan X."/>
            <person name="Sedzielewska Toro K."/>
            <person name="Morin E."/>
            <person name="Lipzen A."/>
            <person name="Grigoriev I.V."/>
            <person name="Henrissat B."/>
            <person name="Martin F.M."/>
            <person name="Bonfante P."/>
        </authorList>
    </citation>
    <scope>NUCLEOTIDE SEQUENCE [LARGE SCALE GENOMIC DNA]</scope>
    <source>
        <strain evidence="2 3">BEG34</strain>
    </source>
</reference>
<evidence type="ECO:0000256" key="1">
    <source>
        <dbReference type="SAM" id="MobiDB-lite"/>
    </source>
</evidence>
<feature type="compositionally biased region" description="Low complexity" evidence="1">
    <location>
        <begin position="83"/>
        <end position="92"/>
    </location>
</feature>
<dbReference type="Proteomes" id="UP000439903">
    <property type="component" value="Unassembled WGS sequence"/>
</dbReference>
<feature type="region of interest" description="Disordered" evidence="1">
    <location>
        <begin position="71"/>
        <end position="105"/>
    </location>
</feature>
<gene>
    <name evidence="2" type="ORF">F8M41_002382</name>
</gene>
<organism evidence="2 3">
    <name type="scientific">Gigaspora margarita</name>
    <dbReference type="NCBI Taxonomy" id="4874"/>
    <lineage>
        <taxon>Eukaryota</taxon>
        <taxon>Fungi</taxon>
        <taxon>Fungi incertae sedis</taxon>
        <taxon>Mucoromycota</taxon>
        <taxon>Glomeromycotina</taxon>
        <taxon>Glomeromycetes</taxon>
        <taxon>Diversisporales</taxon>
        <taxon>Gigasporaceae</taxon>
        <taxon>Gigaspora</taxon>
    </lineage>
</organism>
<comment type="caution">
    <text evidence="2">The sequence shown here is derived from an EMBL/GenBank/DDBJ whole genome shotgun (WGS) entry which is preliminary data.</text>
</comment>
<proteinExistence type="predicted"/>
<feature type="compositionally biased region" description="Basic and acidic residues" evidence="1">
    <location>
        <begin position="71"/>
        <end position="82"/>
    </location>
</feature>
<evidence type="ECO:0000313" key="2">
    <source>
        <dbReference type="EMBL" id="KAF0449796.1"/>
    </source>
</evidence>
<dbReference type="EMBL" id="WTPW01001201">
    <property type="protein sequence ID" value="KAF0449796.1"/>
    <property type="molecule type" value="Genomic_DNA"/>
</dbReference>
<protein>
    <submittedName>
        <fullName evidence="2">Uncharacterized protein</fullName>
    </submittedName>
</protein>
<dbReference type="AlphaFoldDB" id="A0A8H3XED7"/>
<evidence type="ECO:0000313" key="3">
    <source>
        <dbReference type="Proteomes" id="UP000439903"/>
    </source>
</evidence>
<name>A0A8H3XED7_GIGMA</name>
<keyword evidence="3" id="KW-1185">Reference proteome</keyword>
<sequence>MKWKSEKSLRKKKWDVLNAFPNQETKATNTINTHQRPVHKAYKQKKRHHKTTKTCYPEWWQLEIEQWQHDDTGNDTTDKYDTSNDNGGSNNDKILLPESVSKRVI</sequence>
<accession>A0A8H3XED7</accession>